<dbReference type="EC" id="5.6.2.4" evidence="9"/>
<organism evidence="16 17">
    <name type="scientific">Shewanella aestuarii</name>
    <dbReference type="NCBI Taxonomy" id="1028752"/>
    <lineage>
        <taxon>Bacteria</taxon>
        <taxon>Pseudomonadati</taxon>
        <taxon>Pseudomonadota</taxon>
        <taxon>Gammaproteobacteria</taxon>
        <taxon>Alteromonadales</taxon>
        <taxon>Shewanellaceae</taxon>
        <taxon>Shewanella</taxon>
    </lineage>
</organism>
<comment type="catalytic activity">
    <reaction evidence="11">
        <text>ATP + H2O = ADP + phosphate + H(+)</text>
        <dbReference type="Rhea" id="RHEA:13065"/>
        <dbReference type="ChEBI" id="CHEBI:15377"/>
        <dbReference type="ChEBI" id="CHEBI:15378"/>
        <dbReference type="ChEBI" id="CHEBI:30616"/>
        <dbReference type="ChEBI" id="CHEBI:43474"/>
        <dbReference type="ChEBI" id="CHEBI:456216"/>
        <dbReference type="EC" id="5.6.2.4"/>
    </reaction>
</comment>
<evidence type="ECO:0000256" key="9">
    <source>
        <dbReference type="ARBA" id="ARBA00034808"/>
    </source>
</evidence>
<dbReference type="PANTHER" id="PTHR11070:SF2">
    <property type="entry name" value="ATP-DEPENDENT DNA HELICASE SRS2"/>
    <property type="match status" value="1"/>
</dbReference>
<accession>A0A6G9QPI4</accession>
<dbReference type="EMBL" id="CP050314">
    <property type="protein sequence ID" value="QIR16328.1"/>
    <property type="molecule type" value="Genomic_DNA"/>
</dbReference>
<dbReference type="Gene3D" id="1.10.486.10">
    <property type="entry name" value="PCRA, domain 4"/>
    <property type="match status" value="1"/>
</dbReference>
<keyword evidence="3 12" id="KW-0378">Hydrolase</keyword>
<evidence type="ECO:0000256" key="5">
    <source>
        <dbReference type="ARBA" id="ARBA00022840"/>
    </source>
</evidence>
<dbReference type="Pfam" id="PF13361">
    <property type="entry name" value="UvrD_C"/>
    <property type="match status" value="2"/>
</dbReference>
<reference evidence="16 17" key="1">
    <citation type="submission" date="2020-03" db="EMBL/GenBank/DDBJ databases">
        <title>Complete genome sequence of Shewanella sp.</title>
        <authorList>
            <person name="Kim Y.-S."/>
            <person name="Kim S.-J."/>
            <person name="Jung H.-K."/>
            <person name="Kim K.-H."/>
        </authorList>
    </citation>
    <scope>NUCLEOTIDE SEQUENCE [LARGE SCALE GENOMIC DNA]</scope>
    <source>
        <strain evidence="16 17">PN3F2</strain>
        <plasmid evidence="16 17">pPN3F2_1</plasmid>
    </source>
</reference>
<dbReference type="Proteomes" id="UP000502608">
    <property type="component" value="Plasmid pPN3F2_1"/>
</dbReference>
<evidence type="ECO:0000259" key="15">
    <source>
        <dbReference type="PROSITE" id="PS51217"/>
    </source>
</evidence>
<dbReference type="PROSITE" id="PS51198">
    <property type="entry name" value="UVRD_HELICASE_ATP_BIND"/>
    <property type="match status" value="1"/>
</dbReference>
<proteinExistence type="inferred from homology"/>
<feature type="domain" description="UvrD-like helicase ATP-binding" evidence="14">
    <location>
        <begin position="1"/>
        <end position="286"/>
    </location>
</feature>
<keyword evidence="7" id="KW-0413">Isomerase</keyword>
<dbReference type="AlphaFoldDB" id="A0A6G9QPI4"/>
<dbReference type="KEGG" id="saes:HBH39_17740"/>
<evidence type="ECO:0000256" key="7">
    <source>
        <dbReference type="ARBA" id="ARBA00023235"/>
    </source>
</evidence>
<dbReference type="InterPro" id="IPR013986">
    <property type="entry name" value="DExx_box_DNA_helicase_dom_sf"/>
</dbReference>
<keyword evidence="17" id="KW-1185">Reference proteome</keyword>
<evidence type="ECO:0000256" key="3">
    <source>
        <dbReference type="ARBA" id="ARBA00022801"/>
    </source>
</evidence>
<dbReference type="PANTHER" id="PTHR11070">
    <property type="entry name" value="UVRD / RECB / PCRA DNA HELICASE FAMILY MEMBER"/>
    <property type="match status" value="1"/>
</dbReference>
<dbReference type="GO" id="GO:0016787">
    <property type="term" value="F:hydrolase activity"/>
    <property type="evidence" value="ECO:0007669"/>
    <property type="project" value="UniProtKB-UniRule"/>
</dbReference>
<dbReference type="InterPro" id="IPR000212">
    <property type="entry name" value="DNA_helicase_UvrD/REP"/>
</dbReference>
<feature type="binding site" evidence="12">
    <location>
        <begin position="22"/>
        <end position="29"/>
    </location>
    <ligand>
        <name>ATP</name>
        <dbReference type="ChEBI" id="CHEBI:30616"/>
    </ligand>
</feature>
<dbReference type="RefSeq" id="WP_167680177.1">
    <property type="nucleotide sequence ID" value="NZ_CP050314.1"/>
</dbReference>
<keyword evidence="2 12" id="KW-0547">Nucleotide-binding</keyword>
<feature type="region of interest" description="Disordered" evidence="13">
    <location>
        <begin position="611"/>
        <end position="630"/>
    </location>
</feature>
<dbReference type="CDD" id="cd17932">
    <property type="entry name" value="DEXQc_UvrD"/>
    <property type="match status" value="1"/>
</dbReference>
<dbReference type="PROSITE" id="PS51217">
    <property type="entry name" value="UVRD_HELICASE_CTER"/>
    <property type="match status" value="1"/>
</dbReference>
<evidence type="ECO:0000256" key="8">
    <source>
        <dbReference type="ARBA" id="ARBA00034617"/>
    </source>
</evidence>
<comment type="similarity">
    <text evidence="1">Belongs to the helicase family. UvrD subfamily.</text>
</comment>
<feature type="domain" description="UvrD-like helicase C-terminal" evidence="15">
    <location>
        <begin position="287"/>
        <end position="534"/>
    </location>
</feature>
<geneLocation type="plasmid" evidence="16 17">
    <name>pPN3F2_1</name>
</geneLocation>
<comment type="catalytic activity">
    <reaction evidence="8">
        <text>Couples ATP hydrolysis with the unwinding of duplex DNA by translocating in the 3'-5' direction.</text>
        <dbReference type="EC" id="5.6.2.4"/>
    </reaction>
</comment>
<evidence type="ECO:0000256" key="13">
    <source>
        <dbReference type="SAM" id="MobiDB-lite"/>
    </source>
</evidence>
<evidence type="ECO:0000256" key="11">
    <source>
        <dbReference type="ARBA" id="ARBA00048988"/>
    </source>
</evidence>
<evidence type="ECO:0000259" key="14">
    <source>
        <dbReference type="PROSITE" id="PS51198"/>
    </source>
</evidence>
<dbReference type="GO" id="GO:0003677">
    <property type="term" value="F:DNA binding"/>
    <property type="evidence" value="ECO:0007669"/>
    <property type="project" value="UniProtKB-KW"/>
</dbReference>
<keyword evidence="5 12" id="KW-0067">ATP-binding</keyword>
<keyword evidence="6" id="KW-0238">DNA-binding</keyword>
<feature type="compositionally biased region" description="Basic and acidic residues" evidence="13">
    <location>
        <begin position="611"/>
        <end position="621"/>
    </location>
</feature>
<keyword evidence="16" id="KW-0614">Plasmid</keyword>
<evidence type="ECO:0000256" key="2">
    <source>
        <dbReference type="ARBA" id="ARBA00022741"/>
    </source>
</evidence>
<evidence type="ECO:0000256" key="4">
    <source>
        <dbReference type="ARBA" id="ARBA00022806"/>
    </source>
</evidence>
<dbReference type="GO" id="GO:0000725">
    <property type="term" value="P:recombinational repair"/>
    <property type="evidence" value="ECO:0007669"/>
    <property type="project" value="TreeGrafter"/>
</dbReference>
<dbReference type="Gene3D" id="1.10.10.160">
    <property type="match status" value="1"/>
</dbReference>
<name>A0A6G9QPI4_9GAMM</name>
<evidence type="ECO:0000256" key="12">
    <source>
        <dbReference type="PROSITE-ProRule" id="PRU00560"/>
    </source>
</evidence>
<dbReference type="InterPro" id="IPR027417">
    <property type="entry name" value="P-loop_NTPase"/>
</dbReference>
<evidence type="ECO:0000313" key="17">
    <source>
        <dbReference type="Proteomes" id="UP000502608"/>
    </source>
</evidence>
<evidence type="ECO:0000256" key="10">
    <source>
        <dbReference type="ARBA" id="ARBA00034923"/>
    </source>
</evidence>
<dbReference type="GO" id="GO:0043138">
    <property type="term" value="F:3'-5' DNA helicase activity"/>
    <property type="evidence" value="ECO:0007669"/>
    <property type="project" value="UniProtKB-EC"/>
</dbReference>
<dbReference type="GO" id="GO:0005524">
    <property type="term" value="F:ATP binding"/>
    <property type="evidence" value="ECO:0007669"/>
    <property type="project" value="UniProtKB-UniRule"/>
</dbReference>
<dbReference type="SUPFAM" id="SSF52540">
    <property type="entry name" value="P-loop containing nucleoside triphosphate hydrolases"/>
    <property type="match status" value="1"/>
</dbReference>
<evidence type="ECO:0000313" key="16">
    <source>
        <dbReference type="EMBL" id="QIR16328.1"/>
    </source>
</evidence>
<keyword evidence="4 12" id="KW-0347">Helicase</keyword>
<gene>
    <name evidence="16" type="ORF">HBH39_17740</name>
</gene>
<dbReference type="InterPro" id="IPR014017">
    <property type="entry name" value="DNA_helicase_UvrD-like_C"/>
</dbReference>
<protein>
    <recommendedName>
        <fullName evidence="9">DNA 3'-5' helicase</fullName>
        <ecNumber evidence="9">5.6.2.4</ecNumber>
    </recommendedName>
    <alternativeName>
        <fullName evidence="10">DNA 3'-5' helicase II</fullName>
    </alternativeName>
</protein>
<sequence>MALNEEQTAVANSVDSHNLVIALPGSGKTHTMISFIANLVKKPQAKILGLTFTNAAAVEMKARVGKSIKGEDRKRIFISTFHSIIIQMVKKHPELAGRERLIGPAENRYNYFIFKSMCSSYNTNCEPRDESVKPFTEKEQKGLYAMTLNIVKNRLLSLNAEYCAESKRFKSVMGFDYFDFYCDKMQELNVWPLDLMCNVVTKMLIAGKIEPINCTALVVDEFQDTDDTQYQWIKAHGKNGTLITVVGDDDQAIYSWRNSLGMEGVERFKKDFNPNYYTLSMCYRCPPEILLSAEQVVIQNSNRVPKSMNTLDTSGDIYLLATTDEMNELSYMLSGMRKHHLESRAILTRTNQQLDEIEAFLKIENIPYKRLNGTPIWQNENLLFWVHLLYTVVEARDSKYLKSILVELHEDQHVILDIIAKSKGVGFTHIDDDEMSWSDVTVALHEQCRLSGNKGGERNDIEVEKLLNILHDEFQPIVSKPKAEFFDTFKKIVLGMKHQLILRITGIIELSEMRQIKELDDDVVILTTFHGAKGLEWDVVWIAGANEDKLPLINKKIDPSTINYEEERRLLYVAMTRAKLSLYISWYSIAEPSNFLLEAFPEQMAEVIETSRKNEEAKQEQEEVDLDGAA</sequence>
<evidence type="ECO:0000256" key="1">
    <source>
        <dbReference type="ARBA" id="ARBA00009922"/>
    </source>
</evidence>
<evidence type="ECO:0000256" key="6">
    <source>
        <dbReference type="ARBA" id="ARBA00023125"/>
    </source>
</evidence>
<dbReference type="Pfam" id="PF00580">
    <property type="entry name" value="UvrD-helicase"/>
    <property type="match status" value="1"/>
</dbReference>
<dbReference type="Gene3D" id="3.40.50.300">
    <property type="entry name" value="P-loop containing nucleotide triphosphate hydrolases"/>
    <property type="match status" value="2"/>
</dbReference>
<dbReference type="InterPro" id="IPR014016">
    <property type="entry name" value="UvrD-like_ATP-bd"/>
</dbReference>